<dbReference type="VEuPathDB" id="PiroplasmaDB:TOT_010000176"/>
<dbReference type="STRING" id="869250.J7M8C1"/>
<dbReference type="InterPro" id="IPR001279">
    <property type="entry name" value="Metallo-B-lactamas"/>
</dbReference>
<dbReference type="PANTHER" id="PTHR15032">
    <property type="entry name" value="N-ACYL-PHOSPHATIDYLETHANOLAMINE-HYDROLYZING PHOSPHOLIPASE D"/>
    <property type="match status" value="1"/>
</dbReference>
<dbReference type="AlphaFoldDB" id="J7M8C1"/>
<dbReference type="Pfam" id="PF12706">
    <property type="entry name" value="Lactamase_B_2"/>
    <property type="match status" value="1"/>
</dbReference>
<dbReference type="InterPro" id="IPR036866">
    <property type="entry name" value="RibonucZ/Hydroxyglut_hydro"/>
</dbReference>
<name>J7M8C1_THEOR</name>
<proteinExistence type="predicted"/>
<dbReference type="SUPFAM" id="SSF56281">
    <property type="entry name" value="Metallo-hydrolase/oxidoreductase"/>
    <property type="match status" value="1"/>
</dbReference>
<evidence type="ECO:0000259" key="1">
    <source>
        <dbReference type="Pfam" id="PF12706"/>
    </source>
</evidence>
<dbReference type="GeneID" id="20713129"/>
<accession>J7M8C1</accession>
<dbReference type="eggNOG" id="KOG3798">
    <property type="taxonomic scope" value="Eukaryota"/>
</dbReference>
<dbReference type="RefSeq" id="XP_009689009.1">
    <property type="nucleotide sequence ID" value="XM_009690714.1"/>
</dbReference>
<dbReference type="KEGG" id="tot:TOT_010000176"/>
<evidence type="ECO:0000313" key="2">
    <source>
        <dbReference type="EMBL" id="BAM38708.1"/>
    </source>
</evidence>
<dbReference type="Proteomes" id="UP000003786">
    <property type="component" value="Chromosome 1"/>
</dbReference>
<dbReference type="OMA" id="RMAPMHW"/>
<dbReference type="PANTHER" id="PTHR15032:SF4">
    <property type="entry name" value="N-ACYL-PHOSPHATIDYLETHANOLAMINE-HYDROLYZING PHOSPHOLIPASE D"/>
    <property type="match status" value="1"/>
</dbReference>
<dbReference type="EMBL" id="AP011946">
    <property type="protein sequence ID" value="BAM38708.1"/>
    <property type="molecule type" value="Genomic_DNA"/>
</dbReference>
<protein>
    <recommendedName>
        <fullName evidence="1">Metallo-beta-lactamase domain-containing protein</fullName>
    </recommendedName>
</protein>
<keyword evidence="3" id="KW-1185">Reference proteome</keyword>
<dbReference type="Gene3D" id="3.60.15.10">
    <property type="entry name" value="Ribonuclease Z/Hydroxyacylglutathione hydrolase-like"/>
    <property type="match status" value="1"/>
</dbReference>
<organism evidence="2 3">
    <name type="scientific">Theileria orientalis strain Shintoku</name>
    <dbReference type="NCBI Taxonomy" id="869250"/>
    <lineage>
        <taxon>Eukaryota</taxon>
        <taxon>Sar</taxon>
        <taxon>Alveolata</taxon>
        <taxon>Apicomplexa</taxon>
        <taxon>Aconoidasida</taxon>
        <taxon>Piroplasmida</taxon>
        <taxon>Theileriidae</taxon>
        <taxon>Theileria</taxon>
    </lineage>
</organism>
<gene>
    <name evidence="2" type="ORF">TOT_010000176</name>
</gene>
<sequence length="328" mass="37616">MNSKLAISNYTLDSNLVSSLKRLVLYTVRKFPSIQGFLPKNIGRWPYSVNLKNPQLKIASIPENKTKLTYLGHRTVYIQMNGATFLTDPVLSKRLMSGGFGVKRVSKKSYKYWEFPPADFLLISNNSFDCIDTWTLRKISDQGGAIAVGGTNITRYLNQFYERFTYPLSWFEEVNFGTVRITFTPAVSETKRKYLCCGIDRNKLLWGGFLIRSEDTLVYYAGKTKYSDHFEHIKEYLEEKNCKIDVAILPIGPKHEEDRNMSPEQAVDAHRILKPKKTLVVAHDTFPLGIEAFGELKTRLKAKINEVDPGILEDFLILEEAESYELEL</sequence>
<evidence type="ECO:0000313" key="3">
    <source>
        <dbReference type="Proteomes" id="UP000003786"/>
    </source>
</evidence>
<feature type="domain" description="Metallo-beta-lactamase" evidence="1">
    <location>
        <begin position="85"/>
        <end position="280"/>
    </location>
</feature>
<reference evidence="2 3" key="1">
    <citation type="journal article" date="2012" name="MBio">
        <title>Comparative genome analysis of three eukaryotic parasites with differing abilities to transform leukocytes reveals key mediators of Theileria-induced leukocyte transformation.</title>
        <authorList>
            <person name="Hayashida K."/>
            <person name="Hara Y."/>
            <person name="Abe T."/>
            <person name="Yamasaki C."/>
            <person name="Toyoda A."/>
            <person name="Kosuge T."/>
            <person name="Suzuki Y."/>
            <person name="Sato Y."/>
            <person name="Kawashima S."/>
            <person name="Katayama T."/>
            <person name="Wakaguri H."/>
            <person name="Inoue N."/>
            <person name="Homma K."/>
            <person name="Tada-Umezaki M."/>
            <person name="Yagi Y."/>
            <person name="Fujii Y."/>
            <person name="Habara T."/>
            <person name="Kanehisa M."/>
            <person name="Watanabe H."/>
            <person name="Ito K."/>
            <person name="Gojobori T."/>
            <person name="Sugawara H."/>
            <person name="Imanishi T."/>
            <person name="Weir W."/>
            <person name="Gardner M."/>
            <person name="Pain A."/>
            <person name="Shiels B."/>
            <person name="Hattori M."/>
            <person name="Nene V."/>
            <person name="Sugimoto C."/>
        </authorList>
    </citation>
    <scope>NUCLEOTIDE SEQUENCE [LARGE SCALE GENOMIC DNA]</scope>
    <source>
        <strain evidence="2 3">Shintoku</strain>
    </source>
</reference>
<dbReference type="OrthoDB" id="332863at2759"/>
<dbReference type="GO" id="GO:0005737">
    <property type="term" value="C:cytoplasm"/>
    <property type="evidence" value="ECO:0007669"/>
    <property type="project" value="TreeGrafter"/>
</dbReference>